<reference evidence="3" key="1">
    <citation type="submission" date="2019-07" db="EMBL/GenBank/DDBJ databases">
        <title>Bacillus alkalisoli sp. nov. isolated from saline soil.</title>
        <authorList>
            <person name="Sun J.-Q."/>
            <person name="Xu L."/>
        </authorList>
    </citation>
    <scope>NUCLEOTIDE SEQUENCE [LARGE SCALE GENOMIC DNA]</scope>
    <source>
        <strain evidence="3">M4U3P1</strain>
    </source>
</reference>
<keyword evidence="3" id="KW-1185">Reference proteome</keyword>
<dbReference type="AlphaFoldDB" id="A0A859FJQ9"/>
<dbReference type="RefSeq" id="WP_176010998.1">
    <property type="nucleotide sequence ID" value="NZ_CP041372.2"/>
</dbReference>
<feature type="transmembrane region" description="Helical" evidence="1">
    <location>
        <begin position="41"/>
        <end position="63"/>
    </location>
</feature>
<name>A0A859FJQ9_9BACI</name>
<sequence length="68" mass="8084">MDEKYSMRTTYLKKYWKFWVLLGVILVAFSVPNILIWDITLIRFISIGYMLLMPLMFGVYVSVREGRG</sequence>
<keyword evidence="1" id="KW-1133">Transmembrane helix</keyword>
<accession>A0A859FJQ9</accession>
<keyword evidence="1" id="KW-0472">Membrane</keyword>
<dbReference type="Proteomes" id="UP000318138">
    <property type="component" value="Chromosome"/>
</dbReference>
<proteinExistence type="predicted"/>
<evidence type="ECO:0000313" key="2">
    <source>
        <dbReference type="EMBL" id="QKS73032.1"/>
    </source>
</evidence>
<protein>
    <submittedName>
        <fullName evidence="2">Uncharacterized protein</fullName>
    </submittedName>
</protein>
<organism evidence="2 3">
    <name type="scientific">Paenalkalicoccus suaedae</name>
    <dbReference type="NCBI Taxonomy" id="2592382"/>
    <lineage>
        <taxon>Bacteria</taxon>
        <taxon>Bacillati</taxon>
        <taxon>Bacillota</taxon>
        <taxon>Bacilli</taxon>
        <taxon>Bacillales</taxon>
        <taxon>Bacillaceae</taxon>
        <taxon>Paenalkalicoccus</taxon>
    </lineage>
</organism>
<evidence type="ECO:0000256" key="1">
    <source>
        <dbReference type="SAM" id="Phobius"/>
    </source>
</evidence>
<evidence type="ECO:0000313" key="3">
    <source>
        <dbReference type="Proteomes" id="UP000318138"/>
    </source>
</evidence>
<feature type="transmembrane region" description="Helical" evidence="1">
    <location>
        <begin position="16"/>
        <end position="35"/>
    </location>
</feature>
<gene>
    <name evidence="2" type="ORF">FLK61_41310</name>
</gene>
<dbReference type="KEGG" id="psua:FLK61_41310"/>
<keyword evidence="1" id="KW-0812">Transmembrane</keyword>
<dbReference type="EMBL" id="CP041372">
    <property type="protein sequence ID" value="QKS73032.1"/>
    <property type="molecule type" value="Genomic_DNA"/>
</dbReference>